<feature type="domain" description="Homoserine dehydrogenase catalytic" evidence="10">
    <location>
        <begin position="138"/>
        <end position="277"/>
    </location>
</feature>
<evidence type="ECO:0000256" key="5">
    <source>
        <dbReference type="ARBA" id="ARBA00013376"/>
    </source>
</evidence>
<dbReference type="InterPro" id="IPR001342">
    <property type="entry name" value="HDH_cat"/>
</dbReference>
<dbReference type="InterPro" id="IPR036291">
    <property type="entry name" value="NAD(P)-bd_dom_sf"/>
</dbReference>
<dbReference type="GO" id="GO:0009088">
    <property type="term" value="P:threonine biosynthetic process"/>
    <property type="evidence" value="ECO:0007669"/>
    <property type="project" value="UniProtKB-UniPathway"/>
</dbReference>
<dbReference type="UniPathway" id="UPA00051">
    <property type="reaction ID" value="UER00465"/>
</dbReference>
<evidence type="ECO:0000256" key="9">
    <source>
        <dbReference type="ARBA" id="ARBA00023167"/>
    </source>
</evidence>
<evidence type="ECO:0000259" key="11">
    <source>
        <dbReference type="Pfam" id="PF03447"/>
    </source>
</evidence>
<proteinExistence type="inferred from homology"/>
<evidence type="ECO:0000256" key="6">
    <source>
        <dbReference type="ARBA" id="ARBA00022605"/>
    </source>
</evidence>
<dbReference type="InterPro" id="IPR022697">
    <property type="entry name" value="HDH_short"/>
</dbReference>
<sequence length="277" mass="30218">MNQLNICIAGLGNVGSNVVSTIVANNSLTSYKASLSFNIIGVSAKNQSKKRICNISPYKWFDNPLDLLNIQDCNVLIELIGEEKGISFDLVKKALENKIHVVTANKALLAQNGSDLFKIAENNKVLLLYEAAVAGGIPIIKTLKNNIFLNNIKRISGILNGTTNYILTTMREENLNFNKVLLEAQSKGYTSVNEAELDISGLDSAHKLTLLATICFGSEVNFSNNNITGISDVHIYDIINADKLGYKIKLISEASIIDNKIYCLTGPKLISKNNPLA</sequence>
<evidence type="ECO:0000256" key="1">
    <source>
        <dbReference type="ARBA" id="ARBA00005056"/>
    </source>
</evidence>
<dbReference type="SUPFAM" id="SSF51735">
    <property type="entry name" value="NAD(P)-binding Rossmann-fold domains"/>
    <property type="match status" value="1"/>
</dbReference>
<evidence type="ECO:0000256" key="8">
    <source>
        <dbReference type="ARBA" id="ARBA00023002"/>
    </source>
</evidence>
<keyword evidence="8" id="KW-0560">Oxidoreductase</keyword>
<evidence type="ECO:0000256" key="4">
    <source>
        <dbReference type="ARBA" id="ARBA00013213"/>
    </source>
</evidence>
<dbReference type="Gene3D" id="3.40.50.720">
    <property type="entry name" value="NAD(P)-binding Rossmann-like Domain"/>
    <property type="match status" value="1"/>
</dbReference>
<accession>A0A382VP78</accession>
<dbReference type="FunFam" id="3.30.360.10:FF:000005">
    <property type="entry name" value="Homoserine dehydrogenase"/>
    <property type="match status" value="1"/>
</dbReference>
<evidence type="ECO:0000256" key="7">
    <source>
        <dbReference type="ARBA" id="ARBA00022697"/>
    </source>
</evidence>
<organism evidence="12">
    <name type="scientific">marine metagenome</name>
    <dbReference type="NCBI Taxonomy" id="408172"/>
    <lineage>
        <taxon>unclassified sequences</taxon>
        <taxon>metagenomes</taxon>
        <taxon>ecological metagenomes</taxon>
    </lineage>
</organism>
<comment type="similarity">
    <text evidence="3">Belongs to the homoserine dehydrogenase family.</text>
</comment>
<dbReference type="UniPathway" id="UPA00050">
    <property type="reaction ID" value="UER00063"/>
</dbReference>
<dbReference type="Pfam" id="PF03447">
    <property type="entry name" value="NAD_binding_3"/>
    <property type="match status" value="1"/>
</dbReference>
<dbReference type="PIRSF" id="PIRSF036497">
    <property type="entry name" value="HDH_short"/>
    <property type="match status" value="1"/>
</dbReference>
<dbReference type="PANTHER" id="PTHR43331">
    <property type="entry name" value="HOMOSERINE DEHYDROGENASE"/>
    <property type="match status" value="1"/>
</dbReference>
<comment type="pathway">
    <text evidence="1">Amino-acid biosynthesis; L-threonine biosynthesis; L-threonine from L-aspartate: step 3/5.</text>
</comment>
<evidence type="ECO:0000259" key="10">
    <source>
        <dbReference type="Pfam" id="PF00742"/>
    </source>
</evidence>
<protein>
    <recommendedName>
        <fullName evidence="5">Homoserine dehydrogenase</fullName>
        <ecNumber evidence="4">1.1.1.3</ecNumber>
    </recommendedName>
</protein>
<feature type="domain" description="Aspartate/homoserine dehydrogenase NAD-binding" evidence="11">
    <location>
        <begin position="10"/>
        <end position="130"/>
    </location>
</feature>
<keyword evidence="7" id="KW-0791">Threonine biosynthesis</keyword>
<feature type="non-terminal residue" evidence="12">
    <location>
        <position position="277"/>
    </location>
</feature>
<dbReference type="NCBIfam" id="NF004976">
    <property type="entry name" value="PRK06349.1"/>
    <property type="match status" value="1"/>
</dbReference>
<dbReference type="Gene3D" id="3.30.360.10">
    <property type="entry name" value="Dihydrodipicolinate Reductase, domain 2"/>
    <property type="match status" value="1"/>
</dbReference>
<keyword evidence="9" id="KW-0486">Methionine biosynthesis</keyword>
<keyword evidence="6" id="KW-0028">Amino-acid biosynthesis</keyword>
<dbReference type="AlphaFoldDB" id="A0A382VP78"/>
<dbReference type="EC" id="1.1.1.3" evidence="4"/>
<dbReference type="SUPFAM" id="SSF55347">
    <property type="entry name" value="Glyceraldehyde-3-phosphate dehydrogenase-like, C-terminal domain"/>
    <property type="match status" value="1"/>
</dbReference>
<name>A0A382VP78_9ZZZZ</name>
<dbReference type="GO" id="GO:0050661">
    <property type="term" value="F:NADP binding"/>
    <property type="evidence" value="ECO:0007669"/>
    <property type="project" value="InterPro"/>
</dbReference>
<dbReference type="InterPro" id="IPR005106">
    <property type="entry name" value="Asp/hSer_DH_NAD-bd"/>
</dbReference>
<evidence type="ECO:0000256" key="2">
    <source>
        <dbReference type="ARBA" id="ARBA00005062"/>
    </source>
</evidence>
<dbReference type="PANTHER" id="PTHR43331:SF1">
    <property type="entry name" value="HOMOSERINE DEHYDROGENASE"/>
    <property type="match status" value="1"/>
</dbReference>
<dbReference type="GO" id="GO:0004412">
    <property type="term" value="F:homoserine dehydrogenase activity"/>
    <property type="evidence" value="ECO:0007669"/>
    <property type="project" value="UniProtKB-EC"/>
</dbReference>
<evidence type="ECO:0000256" key="3">
    <source>
        <dbReference type="ARBA" id="ARBA00006753"/>
    </source>
</evidence>
<dbReference type="Pfam" id="PF00742">
    <property type="entry name" value="Homoserine_dh"/>
    <property type="match status" value="1"/>
</dbReference>
<evidence type="ECO:0000313" key="12">
    <source>
        <dbReference type="EMBL" id="SVD48376.1"/>
    </source>
</evidence>
<reference evidence="12" key="1">
    <citation type="submission" date="2018-05" db="EMBL/GenBank/DDBJ databases">
        <authorList>
            <person name="Lanie J.A."/>
            <person name="Ng W.-L."/>
            <person name="Kazmierczak K.M."/>
            <person name="Andrzejewski T.M."/>
            <person name="Davidsen T.M."/>
            <person name="Wayne K.J."/>
            <person name="Tettelin H."/>
            <person name="Glass J.I."/>
            <person name="Rusch D."/>
            <person name="Podicherti R."/>
            <person name="Tsui H.-C.T."/>
            <person name="Winkler M.E."/>
        </authorList>
    </citation>
    <scope>NUCLEOTIDE SEQUENCE</scope>
</reference>
<comment type="pathway">
    <text evidence="2">Amino-acid biosynthesis; L-methionine biosynthesis via de novo pathway; L-homoserine from L-aspartate: step 3/3.</text>
</comment>
<gene>
    <name evidence="12" type="ORF">METZ01_LOCUS401230</name>
</gene>
<dbReference type="GO" id="GO:0009086">
    <property type="term" value="P:methionine biosynthetic process"/>
    <property type="evidence" value="ECO:0007669"/>
    <property type="project" value="UniProtKB-KW"/>
</dbReference>
<dbReference type="EMBL" id="UINC01153580">
    <property type="protein sequence ID" value="SVD48376.1"/>
    <property type="molecule type" value="Genomic_DNA"/>
</dbReference>